<dbReference type="Proteomes" id="UP000621266">
    <property type="component" value="Unassembled WGS sequence"/>
</dbReference>
<dbReference type="InterPro" id="IPR038765">
    <property type="entry name" value="Papain-like_cys_pep_sf"/>
</dbReference>
<dbReference type="InterPro" id="IPR002931">
    <property type="entry name" value="Transglutaminase-like"/>
</dbReference>
<evidence type="ECO:0000313" key="2">
    <source>
        <dbReference type="EMBL" id="KAF4409709.1"/>
    </source>
</evidence>
<sequence>MLLTNAPEPAYLAADEVIDHEHPLVRQTAGRLRRGSADTAQAYAEAAYAFVRDTVPHSADTGNPLVTWRASDVLRERTGICYAKSHALVALLRAGGVPAGLCYQRLGVVHGLIALRLPGRDRWDRQDPRGNKPGIDARFSLDEERLAWRARPERGEADWRTVHATPPPEVLAALRGAADLDHLWRLLPADLPGSAELPGCA</sequence>
<dbReference type="PANTHER" id="PTHR33490">
    <property type="entry name" value="BLR5614 PROTEIN-RELATED"/>
    <property type="match status" value="1"/>
</dbReference>
<evidence type="ECO:0000313" key="3">
    <source>
        <dbReference type="Proteomes" id="UP000621266"/>
    </source>
</evidence>
<reference evidence="2 3" key="1">
    <citation type="submission" date="2019-10" db="EMBL/GenBank/DDBJ databases">
        <title>Streptomyces tenebrisbrunneis sp.nov., an endogenous actinomycete isolated from of Lycium ruthenicum.</title>
        <authorList>
            <person name="Ma L."/>
        </authorList>
    </citation>
    <scope>NUCLEOTIDE SEQUENCE [LARGE SCALE GENOMIC DNA]</scope>
    <source>
        <strain evidence="2 3">TRM 66187</strain>
    </source>
</reference>
<accession>A0ABQ7FMV3</accession>
<comment type="caution">
    <text evidence="2">The sequence shown here is derived from an EMBL/GenBank/DDBJ whole genome shotgun (WGS) entry which is preliminary data.</text>
</comment>
<protein>
    <submittedName>
        <fullName evidence="2">Transglutaminase family protein</fullName>
    </submittedName>
</protein>
<dbReference type="SUPFAM" id="SSF54001">
    <property type="entry name" value="Cysteine proteinases"/>
    <property type="match status" value="1"/>
</dbReference>
<gene>
    <name evidence="2" type="ORF">GCU69_07555</name>
</gene>
<evidence type="ECO:0000259" key="1">
    <source>
        <dbReference type="Pfam" id="PF01841"/>
    </source>
</evidence>
<dbReference type="PANTHER" id="PTHR33490:SF3">
    <property type="entry name" value="CONSERVED INTEGRAL MEMBRANE PROTEIN"/>
    <property type="match status" value="1"/>
</dbReference>
<proteinExistence type="predicted"/>
<dbReference type="Pfam" id="PF01841">
    <property type="entry name" value="Transglut_core"/>
    <property type="match status" value="1"/>
</dbReference>
<feature type="domain" description="Transglutaminase-like" evidence="1">
    <location>
        <begin position="27"/>
        <end position="105"/>
    </location>
</feature>
<dbReference type="RefSeq" id="WP_156205460.1">
    <property type="nucleotide sequence ID" value="NZ_WHPN01000180.1"/>
</dbReference>
<dbReference type="Gene3D" id="3.10.620.30">
    <property type="match status" value="1"/>
</dbReference>
<keyword evidence="3" id="KW-1185">Reference proteome</keyword>
<dbReference type="EMBL" id="WHPN01000180">
    <property type="protein sequence ID" value="KAF4409709.1"/>
    <property type="molecule type" value="Genomic_DNA"/>
</dbReference>
<name>A0ABQ7FMV3_9ACTN</name>
<organism evidence="2 3">
    <name type="scientific">Streptomyces lycii</name>
    <dbReference type="NCBI Taxonomy" id="2654337"/>
    <lineage>
        <taxon>Bacteria</taxon>
        <taxon>Bacillati</taxon>
        <taxon>Actinomycetota</taxon>
        <taxon>Actinomycetes</taxon>
        <taxon>Kitasatosporales</taxon>
        <taxon>Streptomycetaceae</taxon>
        <taxon>Streptomyces</taxon>
    </lineage>
</organism>